<reference evidence="2 3" key="1">
    <citation type="submission" date="2017-12" db="EMBL/GenBank/DDBJ databases">
        <title>Comparative genomics of Botrytis spp.</title>
        <authorList>
            <person name="Valero-Jimenez C.A."/>
            <person name="Tapia P."/>
            <person name="Veloso J."/>
            <person name="Silva-Moreno E."/>
            <person name="Staats M."/>
            <person name="Valdes J.H."/>
            <person name="Van Kan J.A.L."/>
        </authorList>
    </citation>
    <scope>NUCLEOTIDE SEQUENCE [LARGE SCALE GENOMIC DNA]</scope>
    <source>
        <strain evidence="2 3">MUCL2120</strain>
    </source>
</reference>
<evidence type="ECO:0000313" key="3">
    <source>
        <dbReference type="Proteomes" id="UP000297452"/>
    </source>
</evidence>
<dbReference type="AlphaFoldDB" id="A0A4Z1J4C0"/>
<proteinExistence type="predicted"/>
<name>A0A4Z1J4C0_9HELO</name>
<feature type="region of interest" description="Disordered" evidence="1">
    <location>
        <begin position="1"/>
        <end position="24"/>
    </location>
</feature>
<dbReference type="OrthoDB" id="3540583at2759"/>
<organism evidence="2 3">
    <name type="scientific">Botryotinia narcissicola</name>
    <dbReference type="NCBI Taxonomy" id="278944"/>
    <lineage>
        <taxon>Eukaryota</taxon>
        <taxon>Fungi</taxon>
        <taxon>Dikarya</taxon>
        <taxon>Ascomycota</taxon>
        <taxon>Pezizomycotina</taxon>
        <taxon>Leotiomycetes</taxon>
        <taxon>Helotiales</taxon>
        <taxon>Sclerotiniaceae</taxon>
        <taxon>Botryotinia</taxon>
    </lineage>
</organism>
<evidence type="ECO:0000313" key="2">
    <source>
        <dbReference type="EMBL" id="TGO66412.1"/>
    </source>
</evidence>
<comment type="caution">
    <text evidence="2">The sequence shown here is derived from an EMBL/GenBank/DDBJ whole genome shotgun (WGS) entry which is preliminary data.</text>
</comment>
<keyword evidence="3" id="KW-1185">Reference proteome</keyword>
<feature type="compositionally biased region" description="Basic and acidic residues" evidence="1">
    <location>
        <begin position="1"/>
        <end position="12"/>
    </location>
</feature>
<dbReference type="Proteomes" id="UP000297452">
    <property type="component" value="Unassembled WGS sequence"/>
</dbReference>
<sequence length="424" mass="49202">MSQKYDVHHTFDSRGPLQRPSTSADISDYIPLQAGRENAIKRTPFDVLEWLSVFYGKKVPPLPVMRARDIEEVPDQRLQETMEEYQLLTRTVKGMKLNPFTEIGIEGFPLVEDTMFNIVSSYPADEQYQGPHNLIWLVSNSYWREVAWAIYGNWEHWPHVKAHHRMVFDQVLATPKHPRHILYHRLNEKRKGHNNLNIKERLGIPYCAIRHDDIQQVTADMYGICLIMFTCRPAGQAVNIPGFSSDQTPRHFAPTIRGEFNRPHKFIRLSIGVVPGRYRQHADANLLPLWQMYEPMMLNMPNFRHSDFKYVRPMYENTRESLPLTASLRPIDYDGVNHPWRAVNVAWADEYGGQQRGLPDALTQPANWPEAFPRKQMSLTIAMGCVLLKDGDPKDPRSWGHDSRKIVWIRPDKPKGGQIAQRPV</sequence>
<accession>A0A4Z1J4C0</accession>
<gene>
    <name evidence="2" type="ORF">BOTNAR_0061g00120</name>
</gene>
<evidence type="ECO:0000256" key="1">
    <source>
        <dbReference type="SAM" id="MobiDB-lite"/>
    </source>
</evidence>
<dbReference type="EMBL" id="PQXJ01000061">
    <property type="protein sequence ID" value="TGO66412.1"/>
    <property type="molecule type" value="Genomic_DNA"/>
</dbReference>
<protein>
    <submittedName>
        <fullName evidence="2">Uncharacterized protein</fullName>
    </submittedName>
</protein>